<gene>
    <name evidence="1" type="ORF">QQF64_005932</name>
</gene>
<reference evidence="1 2" key="1">
    <citation type="submission" date="2023-09" db="EMBL/GenBank/DDBJ databases">
        <authorList>
            <person name="Wang M."/>
        </authorList>
    </citation>
    <scope>NUCLEOTIDE SEQUENCE [LARGE SCALE GENOMIC DNA]</scope>
    <source>
        <strain evidence="1">GT-2023</strain>
        <tissue evidence="1">Liver</tissue>
    </source>
</reference>
<accession>A0ABR3MHK2</accession>
<evidence type="ECO:0000313" key="2">
    <source>
        <dbReference type="Proteomes" id="UP001558613"/>
    </source>
</evidence>
<protein>
    <submittedName>
        <fullName evidence="1">Uncharacterized protein</fullName>
    </submittedName>
</protein>
<organism evidence="1 2">
    <name type="scientific">Cirrhinus molitorella</name>
    <name type="common">mud carp</name>
    <dbReference type="NCBI Taxonomy" id="172907"/>
    <lineage>
        <taxon>Eukaryota</taxon>
        <taxon>Metazoa</taxon>
        <taxon>Chordata</taxon>
        <taxon>Craniata</taxon>
        <taxon>Vertebrata</taxon>
        <taxon>Euteleostomi</taxon>
        <taxon>Actinopterygii</taxon>
        <taxon>Neopterygii</taxon>
        <taxon>Teleostei</taxon>
        <taxon>Ostariophysi</taxon>
        <taxon>Cypriniformes</taxon>
        <taxon>Cyprinidae</taxon>
        <taxon>Labeoninae</taxon>
        <taxon>Labeonini</taxon>
        <taxon>Cirrhinus</taxon>
    </lineage>
</organism>
<dbReference type="Proteomes" id="UP001558613">
    <property type="component" value="Unassembled WGS sequence"/>
</dbReference>
<keyword evidence="2" id="KW-1185">Reference proteome</keyword>
<sequence length="180" mass="19759">MSSQSACNNIVPQTPLQTHHLFTPRSPQLACVAMAPAVTRILARRPGNVVTMPTIVVSKRNAYRPVTMISTSHENPEELRKNKQRWIAYSLRNVCGIHCVYMPAQGPQWDPLYTCNPSVQAWGDQQLTSVHGGPESHSNVQMSISDQMSSQINSGPLKLWAPPQSLCTWCSLPAAVSAPS</sequence>
<dbReference type="EMBL" id="JAYMGO010000013">
    <property type="protein sequence ID" value="KAL1263193.1"/>
    <property type="molecule type" value="Genomic_DNA"/>
</dbReference>
<comment type="caution">
    <text evidence="1">The sequence shown here is derived from an EMBL/GenBank/DDBJ whole genome shotgun (WGS) entry which is preliminary data.</text>
</comment>
<proteinExistence type="predicted"/>
<name>A0ABR3MHK2_9TELE</name>
<evidence type="ECO:0000313" key="1">
    <source>
        <dbReference type="EMBL" id="KAL1263193.1"/>
    </source>
</evidence>